<gene>
    <name evidence="11" type="ORF">RED13_002848</name>
</gene>
<dbReference type="Pfam" id="PF13231">
    <property type="entry name" value="PMT_2"/>
    <property type="match status" value="1"/>
</dbReference>
<protein>
    <submittedName>
        <fullName evidence="11">Glycosyltransferase family 39 protein</fullName>
        <ecNumber evidence="11">2.4.-.-</ecNumber>
    </submittedName>
</protein>
<evidence type="ECO:0000256" key="4">
    <source>
        <dbReference type="ARBA" id="ARBA00022679"/>
    </source>
</evidence>
<feature type="transmembrane region" description="Helical" evidence="8">
    <location>
        <begin position="429"/>
        <end position="447"/>
    </location>
</feature>
<feature type="transmembrane region" description="Helical" evidence="8">
    <location>
        <begin position="260"/>
        <end position="279"/>
    </location>
</feature>
<dbReference type="GO" id="GO:0016757">
    <property type="term" value="F:glycosyltransferase activity"/>
    <property type="evidence" value="ECO:0007669"/>
    <property type="project" value="UniProtKB-KW"/>
</dbReference>
<evidence type="ECO:0000313" key="12">
    <source>
        <dbReference type="Proteomes" id="UP001281217"/>
    </source>
</evidence>
<feature type="transmembrane region" description="Helical" evidence="8">
    <location>
        <begin position="300"/>
        <end position="324"/>
    </location>
</feature>
<keyword evidence="7 8" id="KW-0472">Membrane</keyword>
<keyword evidence="6 8" id="KW-1133">Transmembrane helix</keyword>
<comment type="subcellular location">
    <subcellularLocation>
        <location evidence="1">Cell membrane</location>
        <topology evidence="1">Multi-pass membrane protein</topology>
    </subcellularLocation>
</comment>
<comment type="caution">
    <text evidence="11">The sequence shown here is derived from an EMBL/GenBank/DDBJ whole genome shotgun (WGS) entry which is preliminary data.</text>
</comment>
<evidence type="ECO:0000313" key="11">
    <source>
        <dbReference type="EMBL" id="MDX9688392.1"/>
    </source>
</evidence>
<feature type="domain" description="Glycosyltransferase RgtA/B/C/D-like" evidence="9">
    <location>
        <begin position="81"/>
        <end position="206"/>
    </location>
</feature>
<dbReference type="InterPro" id="IPR038731">
    <property type="entry name" value="RgtA/B/C-like"/>
</dbReference>
<evidence type="ECO:0000256" key="6">
    <source>
        <dbReference type="ARBA" id="ARBA00022989"/>
    </source>
</evidence>
<evidence type="ECO:0000256" key="2">
    <source>
        <dbReference type="ARBA" id="ARBA00022475"/>
    </source>
</evidence>
<evidence type="ECO:0000256" key="7">
    <source>
        <dbReference type="ARBA" id="ARBA00023136"/>
    </source>
</evidence>
<evidence type="ECO:0000256" key="3">
    <source>
        <dbReference type="ARBA" id="ARBA00022676"/>
    </source>
</evidence>
<feature type="transmembrane region" description="Helical" evidence="8">
    <location>
        <begin position="336"/>
        <end position="356"/>
    </location>
</feature>
<dbReference type="InterPro" id="IPR054288">
    <property type="entry name" value="DUF7024"/>
</dbReference>
<dbReference type="EC" id="2.4.-.-" evidence="11"/>
<feature type="domain" description="DUF7024" evidence="10">
    <location>
        <begin position="551"/>
        <end position="682"/>
    </location>
</feature>
<keyword evidence="3 11" id="KW-0328">Glycosyltransferase</keyword>
<accession>A0ABU5C045</accession>
<organism evidence="11 12">
    <name type="scientific">Halopseudomonas formosensis</name>
    <dbReference type="NCBI Taxonomy" id="1002526"/>
    <lineage>
        <taxon>Bacteria</taxon>
        <taxon>Pseudomonadati</taxon>
        <taxon>Pseudomonadota</taxon>
        <taxon>Gammaproteobacteria</taxon>
        <taxon>Pseudomonadales</taxon>
        <taxon>Pseudomonadaceae</taxon>
        <taxon>Halopseudomonas</taxon>
    </lineage>
</organism>
<keyword evidence="12" id="KW-1185">Reference proteome</keyword>
<keyword evidence="2" id="KW-1003">Cell membrane</keyword>
<keyword evidence="5 8" id="KW-0812">Transmembrane</keyword>
<feature type="transmembrane region" description="Helical" evidence="8">
    <location>
        <begin position="83"/>
        <end position="100"/>
    </location>
</feature>
<name>A0ABU5C045_9GAMM</name>
<evidence type="ECO:0000259" key="10">
    <source>
        <dbReference type="Pfam" id="PF22895"/>
    </source>
</evidence>
<evidence type="ECO:0000256" key="1">
    <source>
        <dbReference type="ARBA" id="ARBA00004651"/>
    </source>
</evidence>
<evidence type="ECO:0000256" key="5">
    <source>
        <dbReference type="ARBA" id="ARBA00022692"/>
    </source>
</evidence>
<dbReference type="InterPro" id="IPR050297">
    <property type="entry name" value="LipidA_mod_glycosyltrf_83"/>
</dbReference>
<evidence type="ECO:0000256" key="8">
    <source>
        <dbReference type="SAM" id="Phobius"/>
    </source>
</evidence>
<dbReference type="Proteomes" id="UP001281217">
    <property type="component" value="Unassembled WGS sequence"/>
</dbReference>
<feature type="transmembrane region" description="Helical" evidence="8">
    <location>
        <begin position="403"/>
        <end position="422"/>
    </location>
</feature>
<keyword evidence="4 11" id="KW-0808">Transferase</keyword>
<dbReference type="EMBL" id="JAVRDO010000008">
    <property type="protein sequence ID" value="MDX9688392.1"/>
    <property type="molecule type" value="Genomic_DNA"/>
</dbReference>
<feature type="transmembrane region" description="Helical" evidence="8">
    <location>
        <begin position="200"/>
        <end position="223"/>
    </location>
</feature>
<sequence length="694" mass="76542">MTGDKSETALKISLTLLGVCLLSLFLIIRSMGLLPVVFADEYTYSRLSRLLPLSEATIPSYLYLGLYRVTSFCGADFLGCARILNALLFSLSIPFIYSIARTVSSRRVAAFVTLLAVAGPVNSYTAYFMPESFYFLGIWVLIWSLIRLDSDSSALHWGLAGLIYGATALIKVHSLFFLPTMLMYLAFVHYRRQQLLRYRFISTVASFLIGAAAAKFMGGYMLAGNNGLALFGPFYESHAPTEYSYLNLLRLTIESGKGHLLALSLLYGLPIAAACSVLYGVSVRRDLPQTSTAGFEKATFLALVLILNLAAVAALFTASIANAGPYETPYRLHIRYYNFALPLFYVIAAGALSSVIAERSRHVCYVVGALLACCASWALYTQLSPYIPSFVDNPEIRGLQANTSAYALIGGLVLLSLIIWMFSQRKGAGLYLFLAAPLFIAVSSLEVTREQRNRTVPDAFDRAGFFARDQLSEEARAATMIIGSHPAGVFRTSYYLDDPAALAHIVAPGTEIDPGVIPHDRDWLLIIGDHRLLAEGYHQIHMDGFTLAKKNQHHLSFKDANWPHLINSVKGLSVAEHWGTWSASDEVTFEFTEPLPERFELQLTASAFGPNTGAEFQVTVGTRSYHFSLSESPQTRSLIVENPTGANTMKFIVPHPASPREWHGGDDDRLLGMAFHEMKIHPLSNAGDRTLRLK</sequence>
<reference evidence="12" key="1">
    <citation type="submission" date="2023-07" db="EMBL/GenBank/DDBJ databases">
        <authorList>
            <person name="de Witt J."/>
        </authorList>
    </citation>
    <scope>NUCLEOTIDE SEQUENCE [LARGE SCALE GENOMIC DNA]</scope>
    <source>
        <strain evidence="12">FZJ</strain>
    </source>
</reference>
<feature type="transmembrane region" description="Helical" evidence="8">
    <location>
        <begin position="133"/>
        <end position="150"/>
    </location>
</feature>
<evidence type="ECO:0000259" key="9">
    <source>
        <dbReference type="Pfam" id="PF13231"/>
    </source>
</evidence>
<feature type="transmembrane region" description="Helical" evidence="8">
    <location>
        <begin position="12"/>
        <end position="38"/>
    </location>
</feature>
<dbReference type="PANTHER" id="PTHR33908:SF11">
    <property type="entry name" value="MEMBRANE PROTEIN"/>
    <property type="match status" value="1"/>
</dbReference>
<dbReference type="RefSeq" id="WP_320331832.1">
    <property type="nucleotide sequence ID" value="NZ_JAVRDO010000008.1"/>
</dbReference>
<dbReference type="Pfam" id="PF22895">
    <property type="entry name" value="DUF7024"/>
    <property type="match status" value="1"/>
</dbReference>
<feature type="transmembrane region" description="Helical" evidence="8">
    <location>
        <begin position="363"/>
        <end position="383"/>
    </location>
</feature>
<proteinExistence type="predicted"/>
<feature type="transmembrane region" description="Helical" evidence="8">
    <location>
        <begin position="162"/>
        <end position="188"/>
    </location>
</feature>
<dbReference type="PANTHER" id="PTHR33908">
    <property type="entry name" value="MANNOSYLTRANSFERASE YKCB-RELATED"/>
    <property type="match status" value="1"/>
</dbReference>